<feature type="compositionally biased region" description="Basic and acidic residues" evidence="1">
    <location>
        <begin position="387"/>
        <end position="403"/>
    </location>
</feature>
<feature type="compositionally biased region" description="Basic and acidic residues" evidence="1">
    <location>
        <begin position="443"/>
        <end position="460"/>
    </location>
</feature>
<feature type="compositionally biased region" description="Polar residues" evidence="1">
    <location>
        <begin position="373"/>
        <end position="385"/>
    </location>
</feature>
<dbReference type="Gene3D" id="2.30.29.30">
    <property type="entry name" value="Pleckstrin-homology domain (PH domain)/Phosphotyrosine-binding domain (PTB)"/>
    <property type="match status" value="2"/>
</dbReference>
<feature type="compositionally biased region" description="Basic and acidic residues" evidence="1">
    <location>
        <begin position="355"/>
        <end position="372"/>
    </location>
</feature>
<keyword evidence="3" id="KW-1185">Reference proteome</keyword>
<feature type="compositionally biased region" description="Basic and acidic residues" evidence="1">
    <location>
        <begin position="412"/>
        <end position="423"/>
    </location>
</feature>
<feature type="region of interest" description="Disordered" evidence="1">
    <location>
        <begin position="278"/>
        <end position="743"/>
    </location>
</feature>
<sequence>MKCEWVVDFPQWIQLYYSVSYGWPLCKLCLNGSWKRKWVVVQPNNTRSQVGELATLSVVLELYIEKGAYGKVNSVLVEGATEVKRVLSKSQSLAFEVRKDDKVLVAAAGESETDSQEWMAMFRQQLLNIRKKELTRLPDASEDAYRVSVIPNKYSEGLLLPGDVLAHVTSMTFGLYDLYEGTLIKEWDLRHTKRFSLQSKGPAKDVDRIAVIQFSNRCPHGDGDLLLYSLNAKAFLEKIYENLNTAMDVKSKRTRTASMLFEIPPKELEALGKEIKQEKTANDEGTNGSAQKEETNTTTSAESKDQSDAGTQLSEKEATEEMTAEPDKEGTKDAPKEDVKQEEEKTEDVSVNQPDKVENEPATVDEDKKDDTNSASVDESETSPSGEGEKITENKSEEVKATDEGPAVVDDSSSKEVEETTKDLEDDAKEVEKDTDSTQQTEAEVHAIENAQTEEKSSDKTEEEIEQDAATTTTQDGDVVENDADQGNETAVADAEDKEEKHQTEVDAVGEGEQKPEVDTIENAPLAADEKEGEEKAEVKEEGKEEEKAQDKEDETTESVPPPNEGSNEEEPEQKETPLNEDPAEEQSDVPQESKSIVAADEAEGDTKETSEESPKELPIESPDQEQIESNQTTELAKDDQASEKAETSPAEEQKTEEHGADKDQVEKPSTEVNESADQNQDKNTEVTGETVDEQSDKTEAVEVQEADDQVTEQEQGKNDTETKPSTGADEEPAQPHEDKEET</sequence>
<protein>
    <submittedName>
        <fullName evidence="2">Putative dentin sialophosphoprotein isoform X2</fullName>
    </submittedName>
</protein>
<dbReference type="EMBL" id="MRZV01000256">
    <property type="protein sequence ID" value="PIK54254.1"/>
    <property type="molecule type" value="Genomic_DNA"/>
</dbReference>
<name>A0A2G8L1W2_STIJA</name>
<organism evidence="2 3">
    <name type="scientific">Stichopus japonicus</name>
    <name type="common">Sea cucumber</name>
    <dbReference type="NCBI Taxonomy" id="307972"/>
    <lineage>
        <taxon>Eukaryota</taxon>
        <taxon>Metazoa</taxon>
        <taxon>Echinodermata</taxon>
        <taxon>Eleutherozoa</taxon>
        <taxon>Echinozoa</taxon>
        <taxon>Holothuroidea</taxon>
        <taxon>Aspidochirotacea</taxon>
        <taxon>Aspidochirotida</taxon>
        <taxon>Stichopodidae</taxon>
        <taxon>Apostichopus</taxon>
    </lineage>
</organism>
<dbReference type="AlphaFoldDB" id="A0A2G8L1W2"/>
<reference evidence="2 3" key="1">
    <citation type="journal article" date="2017" name="PLoS Biol.">
        <title>The sea cucumber genome provides insights into morphological evolution and visceral regeneration.</title>
        <authorList>
            <person name="Zhang X."/>
            <person name="Sun L."/>
            <person name="Yuan J."/>
            <person name="Sun Y."/>
            <person name="Gao Y."/>
            <person name="Zhang L."/>
            <person name="Li S."/>
            <person name="Dai H."/>
            <person name="Hamel J.F."/>
            <person name="Liu C."/>
            <person name="Yu Y."/>
            <person name="Liu S."/>
            <person name="Lin W."/>
            <person name="Guo K."/>
            <person name="Jin S."/>
            <person name="Xu P."/>
            <person name="Storey K.B."/>
            <person name="Huan P."/>
            <person name="Zhang T."/>
            <person name="Zhou Y."/>
            <person name="Zhang J."/>
            <person name="Lin C."/>
            <person name="Li X."/>
            <person name="Xing L."/>
            <person name="Huo D."/>
            <person name="Sun M."/>
            <person name="Wang L."/>
            <person name="Mercier A."/>
            <person name="Li F."/>
            <person name="Yang H."/>
            <person name="Xiang J."/>
        </authorList>
    </citation>
    <scope>NUCLEOTIDE SEQUENCE [LARGE SCALE GENOMIC DNA]</scope>
    <source>
        <strain evidence="2">Shaxun</strain>
        <tissue evidence="2">Muscle</tissue>
    </source>
</reference>
<feature type="compositionally biased region" description="Acidic residues" evidence="1">
    <location>
        <begin position="703"/>
        <end position="712"/>
    </location>
</feature>
<dbReference type="Proteomes" id="UP000230750">
    <property type="component" value="Unassembled WGS sequence"/>
</dbReference>
<evidence type="ECO:0000313" key="2">
    <source>
        <dbReference type="EMBL" id="PIK54254.1"/>
    </source>
</evidence>
<dbReference type="InterPro" id="IPR011993">
    <property type="entry name" value="PH-like_dom_sf"/>
</dbReference>
<comment type="caution">
    <text evidence="2">The sequence shown here is derived from an EMBL/GenBank/DDBJ whole genome shotgun (WGS) entry which is preliminary data.</text>
</comment>
<accession>A0A2G8L1W2</accession>
<feature type="compositionally biased region" description="Basic and acidic residues" evidence="1">
    <location>
        <begin position="636"/>
        <end position="670"/>
    </location>
</feature>
<proteinExistence type="predicted"/>
<dbReference type="STRING" id="307972.A0A2G8L1W2"/>
<gene>
    <name evidence="2" type="ORF">BSL78_08827</name>
</gene>
<feature type="compositionally biased region" description="Basic and acidic residues" evidence="1">
    <location>
        <begin position="528"/>
        <end position="551"/>
    </location>
</feature>
<feature type="compositionally biased region" description="Basic and acidic residues" evidence="1">
    <location>
        <begin position="734"/>
        <end position="743"/>
    </location>
</feature>
<dbReference type="CDD" id="cd00821">
    <property type="entry name" value="PH"/>
    <property type="match status" value="1"/>
</dbReference>
<evidence type="ECO:0000313" key="3">
    <source>
        <dbReference type="Proteomes" id="UP000230750"/>
    </source>
</evidence>
<feature type="compositionally biased region" description="Basic and acidic residues" evidence="1">
    <location>
        <begin position="314"/>
        <end position="343"/>
    </location>
</feature>
<feature type="compositionally biased region" description="Polar residues" evidence="1">
    <location>
        <begin position="283"/>
        <end position="301"/>
    </location>
</feature>
<feature type="compositionally biased region" description="Basic and acidic residues" evidence="1">
    <location>
        <begin position="605"/>
        <end position="619"/>
    </location>
</feature>
<dbReference type="OrthoDB" id="6077994at2759"/>
<evidence type="ECO:0000256" key="1">
    <source>
        <dbReference type="SAM" id="MobiDB-lite"/>
    </source>
</evidence>